<comment type="caution">
    <text evidence="1">The sequence shown here is derived from an EMBL/GenBank/DDBJ whole genome shotgun (WGS) entry which is preliminary data.</text>
</comment>
<sequence>MKKTFLLLYLLVFVFALIACSNGSEEYPNAVVEGDSSFVRVNGAIDILMDTRSGCYYLEEPNGHGAAITTVLYKWDEEKRMGVPDCDPARIQKGGTK</sequence>
<keyword evidence="2" id="KW-1185">Reference proteome</keyword>
<dbReference type="PROSITE" id="PS51257">
    <property type="entry name" value="PROKAR_LIPOPROTEIN"/>
    <property type="match status" value="1"/>
</dbReference>
<reference evidence="1 2" key="1">
    <citation type="submission" date="2024-08" db="EMBL/GenBank/DDBJ databases">
        <title>Two novel Cytobacillus novel species.</title>
        <authorList>
            <person name="Liu G."/>
        </authorList>
    </citation>
    <scope>NUCLEOTIDE SEQUENCE [LARGE SCALE GENOMIC DNA]</scope>
    <source>
        <strain evidence="1 2">FJAT-54145</strain>
    </source>
</reference>
<proteinExistence type="predicted"/>
<dbReference type="EMBL" id="JBIACK010000004">
    <property type="protein sequence ID" value="MFE8701112.1"/>
    <property type="molecule type" value="Genomic_DNA"/>
</dbReference>
<evidence type="ECO:0000313" key="1">
    <source>
        <dbReference type="EMBL" id="MFE8701112.1"/>
    </source>
</evidence>
<name>A0ABW6KA93_9BACI</name>
<protein>
    <submittedName>
        <fullName evidence="1">Uncharacterized protein</fullName>
    </submittedName>
</protein>
<dbReference type="Proteomes" id="UP001601059">
    <property type="component" value="Unassembled WGS sequence"/>
</dbReference>
<dbReference type="RefSeq" id="WP_389360942.1">
    <property type="nucleotide sequence ID" value="NZ_JBIACK010000004.1"/>
</dbReference>
<gene>
    <name evidence="1" type="ORF">ACFYKX_10955</name>
</gene>
<accession>A0ABW6KA93</accession>
<evidence type="ECO:0000313" key="2">
    <source>
        <dbReference type="Proteomes" id="UP001601059"/>
    </source>
</evidence>
<organism evidence="1 2">
    <name type="scientific">Cytobacillus spartinae</name>
    <dbReference type="NCBI Taxonomy" id="3299023"/>
    <lineage>
        <taxon>Bacteria</taxon>
        <taxon>Bacillati</taxon>
        <taxon>Bacillota</taxon>
        <taxon>Bacilli</taxon>
        <taxon>Bacillales</taxon>
        <taxon>Bacillaceae</taxon>
        <taxon>Cytobacillus</taxon>
    </lineage>
</organism>